<evidence type="ECO:0000256" key="3">
    <source>
        <dbReference type="ARBA" id="ARBA00022777"/>
    </source>
</evidence>
<sequence>MFQIGDQQASAFGCGCTVNNHTKATLGTGLFIDTFMDRDIIGEIDGDGYPVIAWYPHGATPSYLYESRCDDANLHLKKAIKDANLSNINDLEIMADKFIGFDSANNTKTTGIALLNGTIFKLDGGYSSSDYLAKGISSITNIKVVRMNDIESTSKGACFLARIGAGIPSSSYELQQLFDDGRVFNPDPKLRSELLALYESESSKQCPI</sequence>
<dbReference type="GO" id="GO:0006071">
    <property type="term" value="P:glycerol metabolic process"/>
    <property type="evidence" value="ECO:0007669"/>
    <property type="project" value="TreeGrafter"/>
</dbReference>
<evidence type="ECO:0000256" key="2">
    <source>
        <dbReference type="ARBA" id="ARBA00022679"/>
    </source>
</evidence>
<dbReference type="GO" id="GO:0004370">
    <property type="term" value="F:glycerol kinase activity"/>
    <property type="evidence" value="ECO:0007669"/>
    <property type="project" value="TreeGrafter"/>
</dbReference>
<dbReference type="InterPro" id="IPR043129">
    <property type="entry name" value="ATPase_NBD"/>
</dbReference>
<gene>
    <name evidence="4" type="ORF">RF11_12182</name>
</gene>
<evidence type="ECO:0000256" key="1">
    <source>
        <dbReference type="ARBA" id="ARBA00009156"/>
    </source>
</evidence>
<dbReference type="OrthoDB" id="6278781at2759"/>
<dbReference type="Gene3D" id="3.30.420.40">
    <property type="match status" value="1"/>
</dbReference>
<evidence type="ECO:0000313" key="5">
    <source>
        <dbReference type="Proteomes" id="UP000031668"/>
    </source>
</evidence>
<dbReference type="PANTHER" id="PTHR10196:SF69">
    <property type="entry name" value="GLYCEROL KINASE"/>
    <property type="match status" value="1"/>
</dbReference>
<name>A0A0C2M7K2_THEKT</name>
<reference evidence="4 5" key="1">
    <citation type="journal article" date="2014" name="Genome Biol. Evol.">
        <title>The genome of the myxosporean Thelohanellus kitauei shows adaptations to nutrient acquisition within its fish host.</title>
        <authorList>
            <person name="Yang Y."/>
            <person name="Xiong J."/>
            <person name="Zhou Z."/>
            <person name="Huo F."/>
            <person name="Miao W."/>
            <person name="Ran C."/>
            <person name="Liu Y."/>
            <person name="Zhang J."/>
            <person name="Feng J."/>
            <person name="Wang M."/>
            <person name="Wang M."/>
            <person name="Wang L."/>
            <person name="Yao B."/>
        </authorList>
    </citation>
    <scope>NUCLEOTIDE SEQUENCE [LARGE SCALE GENOMIC DNA]</scope>
    <source>
        <strain evidence="4">Wuqing</strain>
    </source>
</reference>
<dbReference type="EMBL" id="JWZT01004836">
    <property type="protein sequence ID" value="KII62975.1"/>
    <property type="molecule type" value="Genomic_DNA"/>
</dbReference>
<dbReference type="Proteomes" id="UP000031668">
    <property type="component" value="Unassembled WGS sequence"/>
</dbReference>
<dbReference type="PANTHER" id="PTHR10196">
    <property type="entry name" value="SUGAR KINASE"/>
    <property type="match status" value="1"/>
</dbReference>
<dbReference type="AlphaFoldDB" id="A0A0C2M7K2"/>
<accession>A0A0C2M7K2</accession>
<dbReference type="SUPFAM" id="SSF53067">
    <property type="entry name" value="Actin-like ATPase domain"/>
    <property type="match status" value="1"/>
</dbReference>
<organism evidence="4 5">
    <name type="scientific">Thelohanellus kitauei</name>
    <name type="common">Myxosporean</name>
    <dbReference type="NCBI Taxonomy" id="669202"/>
    <lineage>
        <taxon>Eukaryota</taxon>
        <taxon>Metazoa</taxon>
        <taxon>Cnidaria</taxon>
        <taxon>Myxozoa</taxon>
        <taxon>Myxosporea</taxon>
        <taxon>Bivalvulida</taxon>
        <taxon>Platysporina</taxon>
        <taxon>Myxobolidae</taxon>
        <taxon>Thelohanellus</taxon>
    </lineage>
</organism>
<comment type="caution">
    <text evidence="4">The sequence shown here is derived from an EMBL/GenBank/DDBJ whole genome shotgun (WGS) entry which is preliminary data.</text>
</comment>
<keyword evidence="5" id="KW-1185">Reference proteome</keyword>
<protein>
    <submittedName>
        <fullName evidence="4">Glycerol kinase</fullName>
    </submittedName>
</protein>
<dbReference type="GO" id="GO:0005829">
    <property type="term" value="C:cytosol"/>
    <property type="evidence" value="ECO:0007669"/>
    <property type="project" value="TreeGrafter"/>
</dbReference>
<keyword evidence="2" id="KW-0808">Transferase</keyword>
<comment type="similarity">
    <text evidence="1">Belongs to the FGGY kinase family.</text>
</comment>
<keyword evidence="3 4" id="KW-0418">Kinase</keyword>
<evidence type="ECO:0000313" key="4">
    <source>
        <dbReference type="EMBL" id="KII62975.1"/>
    </source>
</evidence>
<proteinExistence type="inferred from homology"/>